<dbReference type="SUPFAM" id="SSF54160">
    <property type="entry name" value="Chromo domain-like"/>
    <property type="match status" value="1"/>
</dbReference>
<dbReference type="GO" id="GO:0003964">
    <property type="term" value="F:RNA-directed DNA polymerase activity"/>
    <property type="evidence" value="ECO:0007669"/>
    <property type="project" value="UniProtKB-KW"/>
</dbReference>
<dbReference type="SUPFAM" id="SSF53098">
    <property type="entry name" value="Ribonuclease H-like"/>
    <property type="match status" value="1"/>
</dbReference>
<protein>
    <submittedName>
        <fullName evidence="2">Reverse transcriptase</fullName>
    </submittedName>
</protein>
<dbReference type="AlphaFoldDB" id="A0A5B6V802"/>
<comment type="caution">
    <text evidence="2">The sequence shown here is derived from an EMBL/GenBank/DDBJ whole genome shotgun (WGS) entry which is preliminary data.</text>
</comment>
<evidence type="ECO:0000313" key="2">
    <source>
        <dbReference type="EMBL" id="KAA3465173.1"/>
    </source>
</evidence>
<dbReference type="InterPro" id="IPR036397">
    <property type="entry name" value="RNaseH_sf"/>
</dbReference>
<keyword evidence="3" id="KW-1185">Reference proteome</keyword>
<dbReference type="InterPro" id="IPR016197">
    <property type="entry name" value="Chromo-like_dom_sf"/>
</dbReference>
<keyword evidence="2" id="KW-0808">Transferase</keyword>
<keyword evidence="2" id="KW-0548">Nucleotidyltransferase</keyword>
<gene>
    <name evidence="2" type="ORF">EPI10_000374</name>
</gene>
<dbReference type="Pfam" id="PF24626">
    <property type="entry name" value="SH3_Tf2-1"/>
    <property type="match status" value="1"/>
</dbReference>
<sequence>MVVVDRLTKYGHFLALSHPFSFLTIAQKQDLHLGAQLRHSTTYHPQTNSLTEVVNKCLEGYMRCMSSERPTDWVLWMPLAEWWYNTTYHTAVQCTPYDALYGQKIPHHMSYLVGSSLVATVDRSLQHREVARAQERMRQMADRKRFDREFKMGDFVYLKLQPYRQHSLREGGNQKMAPRYFGPYPVAGKFGKVAYKLTLPEDSRIHPTFHVSKLKKHIGAAPSSTILPPIDVDGNLRKIPIRVLEMRVVKRGNQATTEVLVGWANPFPKDATWENLVDLKKKYALFDP</sequence>
<proteinExistence type="predicted"/>
<keyword evidence="2" id="KW-0695">RNA-directed DNA polymerase</keyword>
<evidence type="ECO:0000313" key="3">
    <source>
        <dbReference type="Proteomes" id="UP000325315"/>
    </source>
</evidence>
<dbReference type="Gene3D" id="3.30.420.10">
    <property type="entry name" value="Ribonuclease H-like superfamily/Ribonuclease H"/>
    <property type="match status" value="1"/>
</dbReference>
<dbReference type="PANTHER" id="PTHR45835">
    <property type="entry name" value="YALI0A06105P"/>
    <property type="match status" value="1"/>
</dbReference>
<dbReference type="GO" id="GO:0003676">
    <property type="term" value="F:nucleic acid binding"/>
    <property type="evidence" value="ECO:0007669"/>
    <property type="project" value="InterPro"/>
</dbReference>
<dbReference type="InterPro" id="IPR012337">
    <property type="entry name" value="RNaseH-like_sf"/>
</dbReference>
<dbReference type="InterPro" id="IPR056924">
    <property type="entry name" value="SH3_Tf2-1"/>
</dbReference>
<dbReference type="OrthoDB" id="5554229at2759"/>
<dbReference type="Proteomes" id="UP000325315">
    <property type="component" value="Unassembled WGS sequence"/>
</dbReference>
<dbReference type="PROSITE" id="PS50994">
    <property type="entry name" value="INTEGRASE"/>
    <property type="match status" value="1"/>
</dbReference>
<evidence type="ECO:0000259" key="1">
    <source>
        <dbReference type="PROSITE" id="PS50994"/>
    </source>
</evidence>
<reference evidence="3" key="1">
    <citation type="journal article" date="2019" name="Plant Biotechnol. J.">
        <title>Genome sequencing of the Australian wild diploid species Gossypium australe highlights disease resistance and delayed gland morphogenesis.</title>
        <authorList>
            <person name="Cai Y."/>
            <person name="Cai X."/>
            <person name="Wang Q."/>
            <person name="Wang P."/>
            <person name="Zhang Y."/>
            <person name="Cai C."/>
            <person name="Xu Y."/>
            <person name="Wang K."/>
            <person name="Zhou Z."/>
            <person name="Wang C."/>
            <person name="Geng S."/>
            <person name="Li B."/>
            <person name="Dong Q."/>
            <person name="Hou Y."/>
            <person name="Wang H."/>
            <person name="Ai P."/>
            <person name="Liu Z."/>
            <person name="Yi F."/>
            <person name="Sun M."/>
            <person name="An G."/>
            <person name="Cheng J."/>
            <person name="Zhang Y."/>
            <person name="Shi Q."/>
            <person name="Xie Y."/>
            <person name="Shi X."/>
            <person name="Chang Y."/>
            <person name="Huang F."/>
            <person name="Chen Y."/>
            <person name="Hong S."/>
            <person name="Mi L."/>
            <person name="Sun Q."/>
            <person name="Zhang L."/>
            <person name="Zhou B."/>
            <person name="Peng R."/>
            <person name="Zhang X."/>
            <person name="Liu F."/>
        </authorList>
    </citation>
    <scope>NUCLEOTIDE SEQUENCE [LARGE SCALE GENOMIC DNA]</scope>
    <source>
        <strain evidence="3">cv. PA1801</strain>
    </source>
</reference>
<dbReference type="InterPro" id="IPR001584">
    <property type="entry name" value="Integrase_cat-core"/>
</dbReference>
<organism evidence="2 3">
    <name type="scientific">Gossypium australe</name>
    <dbReference type="NCBI Taxonomy" id="47621"/>
    <lineage>
        <taxon>Eukaryota</taxon>
        <taxon>Viridiplantae</taxon>
        <taxon>Streptophyta</taxon>
        <taxon>Embryophyta</taxon>
        <taxon>Tracheophyta</taxon>
        <taxon>Spermatophyta</taxon>
        <taxon>Magnoliopsida</taxon>
        <taxon>eudicotyledons</taxon>
        <taxon>Gunneridae</taxon>
        <taxon>Pentapetalae</taxon>
        <taxon>rosids</taxon>
        <taxon>malvids</taxon>
        <taxon>Malvales</taxon>
        <taxon>Malvaceae</taxon>
        <taxon>Malvoideae</taxon>
        <taxon>Gossypium</taxon>
    </lineage>
</organism>
<dbReference type="PANTHER" id="PTHR45835:SF104">
    <property type="entry name" value="PROTEIN NYNRIN-LIKE"/>
    <property type="match status" value="1"/>
</dbReference>
<name>A0A5B6V802_9ROSI</name>
<dbReference type="EMBL" id="SMMG02000007">
    <property type="protein sequence ID" value="KAA3465173.1"/>
    <property type="molecule type" value="Genomic_DNA"/>
</dbReference>
<accession>A0A5B6V802</accession>
<feature type="domain" description="Integrase catalytic" evidence="1">
    <location>
        <begin position="1"/>
        <end position="104"/>
    </location>
</feature>
<dbReference type="GO" id="GO:0015074">
    <property type="term" value="P:DNA integration"/>
    <property type="evidence" value="ECO:0007669"/>
    <property type="project" value="InterPro"/>
</dbReference>